<evidence type="ECO:0000256" key="9">
    <source>
        <dbReference type="SAM" id="Phobius"/>
    </source>
</evidence>
<proteinExistence type="inferred from homology"/>
<dbReference type="InParanoid" id="F0ZMH1"/>
<reference evidence="11" key="1">
    <citation type="journal article" date="2011" name="Genome Biol.">
        <title>Comparative genomics of the social amoebae Dictyostelium discoideum and Dictyostelium purpureum.</title>
        <authorList>
            <consortium name="US DOE Joint Genome Institute (JGI-PGF)"/>
            <person name="Sucgang R."/>
            <person name="Kuo A."/>
            <person name="Tian X."/>
            <person name="Salerno W."/>
            <person name="Parikh A."/>
            <person name="Feasley C.L."/>
            <person name="Dalin E."/>
            <person name="Tu H."/>
            <person name="Huang E."/>
            <person name="Barry K."/>
            <person name="Lindquist E."/>
            <person name="Shapiro H."/>
            <person name="Bruce D."/>
            <person name="Schmutz J."/>
            <person name="Salamov A."/>
            <person name="Fey P."/>
            <person name="Gaudet P."/>
            <person name="Anjard C."/>
            <person name="Babu M.M."/>
            <person name="Basu S."/>
            <person name="Bushmanova Y."/>
            <person name="van der Wel H."/>
            <person name="Katoh-Kurasawa M."/>
            <person name="Dinh C."/>
            <person name="Coutinho P.M."/>
            <person name="Saito T."/>
            <person name="Elias M."/>
            <person name="Schaap P."/>
            <person name="Kay R.R."/>
            <person name="Henrissat B."/>
            <person name="Eichinger L."/>
            <person name="Rivero F."/>
            <person name="Putnam N.H."/>
            <person name="West C.M."/>
            <person name="Loomis W.F."/>
            <person name="Chisholm R.L."/>
            <person name="Shaulsky G."/>
            <person name="Strassmann J.E."/>
            <person name="Queller D.C."/>
            <person name="Kuspa A."/>
            <person name="Grigoriev I.V."/>
        </authorList>
    </citation>
    <scope>NUCLEOTIDE SEQUENCE [LARGE SCALE GENOMIC DNA]</scope>
    <source>
        <strain evidence="11">QSDP1</strain>
    </source>
</reference>
<feature type="transmembrane region" description="Helical" evidence="9">
    <location>
        <begin position="64"/>
        <end position="84"/>
    </location>
</feature>
<keyword evidence="3" id="KW-0813">Transport</keyword>
<accession>F0ZMH1</accession>
<dbReference type="GO" id="GO:0005829">
    <property type="term" value="C:cytosol"/>
    <property type="evidence" value="ECO:0007669"/>
    <property type="project" value="GOC"/>
</dbReference>
<dbReference type="PANTHER" id="PTHR12952">
    <property type="entry name" value="SYS1"/>
    <property type="match status" value="1"/>
</dbReference>
<dbReference type="STRING" id="5786.F0ZMH1"/>
<organism evidence="10 11">
    <name type="scientific">Dictyostelium purpureum</name>
    <name type="common">Slime mold</name>
    <dbReference type="NCBI Taxonomy" id="5786"/>
    <lineage>
        <taxon>Eukaryota</taxon>
        <taxon>Amoebozoa</taxon>
        <taxon>Evosea</taxon>
        <taxon>Eumycetozoa</taxon>
        <taxon>Dictyostelia</taxon>
        <taxon>Dictyosteliales</taxon>
        <taxon>Dictyosteliaceae</taxon>
        <taxon>Dictyostelium</taxon>
    </lineage>
</organism>
<dbReference type="EMBL" id="GL871080">
    <property type="protein sequence ID" value="EGC34865.1"/>
    <property type="molecule type" value="Genomic_DNA"/>
</dbReference>
<dbReference type="OrthoDB" id="542931at2759"/>
<dbReference type="PANTHER" id="PTHR12952:SF0">
    <property type="entry name" value="PROTEIN SYS1 HOMOLOG"/>
    <property type="match status" value="1"/>
</dbReference>
<dbReference type="VEuPathDB" id="AmoebaDB:DICPUDRAFT_88121"/>
<dbReference type="GO" id="GO:0006895">
    <property type="term" value="P:Golgi to endosome transport"/>
    <property type="evidence" value="ECO:0000318"/>
    <property type="project" value="GO_Central"/>
</dbReference>
<name>F0ZMH1_DICPU</name>
<dbReference type="GO" id="GO:0005802">
    <property type="term" value="C:trans-Golgi network"/>
    <property type="evidence" value="ECO:0000318"/>
    <property type="project" value="GO_Central"/>
</dbReference>
<keyword evidence="5" id="KW-0653">Protein transport</keyword>
<feature type="transmembrane region" description="Helical" evidence="9">
    <location>
        <begin position="91"/>
        <end position="109"/>
    </location>
</feature>
<evidence type="ECO:0008006" key="12">
    <source>
        <dbReference type="Google" id="ProtNLM"/>
    </source>
</evidence>
<keyword evidence="6 9" id="KW-1133">Transmembrane helix</keyword>
<dbReference type="eggNOG" id="KOG4697">
    <property type="taxonomic scope" value="Eukaryota"/>
</dbReference>
<comment type="subcellular location">
    <subcellularLocation>
        <location evidence="1">Golgi apparatus membrane</location>
        <topology evidence="1">Multi-pass membrane protein</topology>
    </subcellularLocation>
</comment>
<sequence length="206" mass="23352">MFYKYNQWDPKLIIGQIISVQCLYYITLAAVLYILDSVFTSSTLTLDQMFRYQMLNAHSNEGRVVLSSFIINSFLGSFFLKYIVERSKKCLDHSATVTFIHFVVVWLVSGFPKSIAWWATHLVGMVLMAMVGEYLCMRKELMDIPLSRGKEVDSTPIVIPPSPHTNSPILNSKNNGGGINLTNNNNSSSNKYQPIELEIIEQGKED</sequence>
<evidence type="ECO:0000256" key="2">
    <source>
        <dbReference type="ARBA" id="ARBA00008160"/>
    </source>
</evidence>
<dbReference type="GO" id="GO:0034067">
    <property type="term" value="P:protein localization to Golgi apparatus"/>
    <property type="evidence" value="ECO:0000318"/>
    <property type="project" value="GO_Central"/>
</dbReference>
<dbReference type="GO" id="GO:0000139">
    <property type="term" value="C:Golgi membrane"/>
    <property type="evidence" value="ECO:0000318"/>
    <property type="project" value="GO_Central"/>
</dbReference>
<evidence type="ECO:0000256" key="8">
    <source>
        <dbReference type="ARBA" id="ARBA00023136"/>
    </source>
</evidence>
<dbReference type="RefSeq" id="XP_003288619.1">
    <property type="nucleotide sequence ID" value="XM_003288571.1"/>
</dbReference>
<evidence type="ECO:0000256" key="1">
    <source>
        <dbReference type="ARBA" id="ARBA00004653"/>
    </source>
</evidence>
<evidence type="ECO:0000256" key="7">
    <source>
        <dbReference type="ARBA" id="ARBA00023034"/>
    </source>
</evidence>
<gene>
    <name evidence="10" type="ORF">DICPUDRAFT_88121</name>
</gene>
<dbReference type="InterPro" id="IPR019185">
    <property type="entry name" value="Integral_membrane_SYS1-rel"/>
</dbReference>
<dbReference type="GeneID" id="10502026"/>
<dbReference type="OMA" id="EYEMVGM"/>
<keyword evidence="4 9" id="KW-0812">Transmembrane</keyword>
<evidence type="ECO:0000256" key="5">
    <source>
        <dbReference type="ARBA" id="ARBA00022927"/>
    </source>
</evidence>
<comment type="similarity">
    <text evidence="2">Belongs to the SYS1 family.</text>
</comment>
<feature type="transmembrane region" description="Helical" evidence="9">
    <location>
        <begin position="12"/>
        <end position="35"/>
    </location>
</feature>
<keyword evidence="11" id="KW-1185">Reference proteome</keyword>
<keyword evidence="7" id="KW-0333">Golgi apparatus</keyword>
<dbReference type="Pfam" id="PF09801">
    <property type="entry name" value="SYS1"/>
    <property type="match status" value="1"/>
</dbReference>
<protein>
    <recommendedName>
        <fullName evidence="12">Protein SYS1 homolog</fullName>
    </recommendedName>
</protein>
<dbReference type="KEGG" id="dpp:DICPUDRAFT_88121"/>
<dbReference type="GO" id="GO:0043001">
    <property type="term" value="P:Golgi to plasma membrane protein transport"/>
    <property type="evidence" value="ECO:0000318"/>
    <property type="project" value="GO_Central"/>
</dbReference>
<evidence type="ECO:0000313" key="10">
    <source>
        <dbReference type="EMBL" id="EGC34865.1"/>
    </source>
</evidence>
<evidence type="ECO:0000256" key="6">
    <source>
        <dbReference type="ARBA" id="ARBA00022989"/>
    </source>
</evidence>
<evidence type="ECO:0000256" key="3">
    <source>
        <dbReference type="ARBA" id="ARBA00022448"/>
    </source>
</evidence>
<dbReference type="Proteomes" id="UP000001064">
    <property type="component" value="Unassembled WGS sequence"/>
</dbReference>
<keyword evidence="8 9" id="KW-0472">Membrane</keyword>
<evidence type="ECO:0000313" key="11">
    <source>
        <dbReference type="Proteomes" id="UP000001064"/>
    </source>
</evidence>
<dbReference type="AlphaFoldDB" id="F0ZMH1"/>
<evidence type="ECO:0000256" key="4">
    <source>
        <dbReference type="ARBA" id="ARBA00022692"/>
    </source>
</evidence>
<dbReference type="FunCoup" id="F0ZMH1">
    <property type="interactions" value="377"/>
</dbReference>